<dbReference type="CDD" id="cd01647">
    <property type="entry name" value="RT_LTR"/>
    <property type="match status" value="1"/>
</dbReference>
<organism evidence="3 4">
    <name type="scientific">Gossypium australe</name>
    <dbReference type="NCBI Taxonomy" id="47621"/>
    <lineage>
        <taxon>Eukaryota</taxon>
        <taxon>Viridiplantae</taxon>
        <taxon>Streptophyta</taxon>
        <taxon>Embryophyta</taxon>
        <taxon>Tracheophyta</taxon>
        <taxon>Spermatophyta</taxon>
        <taxon>Magnoliopsida</taxon>
        <taxon>eudicotyledons</taxon>
        <taxon>Gunneridae</taxon>
        <taxon>Pentapetalae</taxon>
        <taxon>rosids</taxon>
        <taxon>malvids</taxon>
        <taxon>Malvales</taxon>
        <taxon>Malvaceae</taxon>
        <taxon>Malvoideae</taxon>
        <taxon>Gossypium</taxon>
    </lineage>
</organism>
<dbReference type="FunFam" id="3.30.70.270:FF:000020">
    <property type="entry name" value="Transposon Tf2-6 polyprotein-like Protein"/>
    <property type="match status" value="1"/>
</dbReference>
<dbReference type="Gene3D" id="3.10.10.10">
    <property type="entry name" value="HIV Type 1 Reverse Transcriptase, subunit A, domain 1"/>
    <property type="match status" value="1"/>
</dbReference>
<dbReference type="PROSITE" id="PS50878">
    <property type="entry name" value="RT_POL"/>
    <property type="match status" value="1"/>
</dbReference>
<dbReference type="OrthoDB" id="1001400at2759"/>
<dbReference type="InterPro" id="IPR041577">
    <property type="entry name" value="RT_RNaseH_2"/>
</dbReference>
<evidence type="ECO:0000256" key="1">
    <source>
        <dbReference type="ARBA" id="ARBA00023268"/>
    </source>
</evidence>
<protein>
    <submittedName>
        <fullName evidence="3">Transposon Ty3-G Gag-Pol polyprotein</fullName>
    </submittedName>
</protein>
<feature type="domain" description="Reverse transcriptase" evidence="2">
    <location>
        <begin position="1"/>
        <end position="176"/>
    </location>
</feature>
<gene>
    <name evidence="3" type="ORF">EPI10_021131</name>
</gene>
<dbReference type="PANTHER" id="PTHR37984">
    <property type="entry name" value="PROTEIN CBG26694"/>
    <property type="match status" value="1"/>
</dbReference>
<sequence length="316" mass="36624">MGKRIIHKSLSPCAVPVLLVPKRMAHGECVWIVVPLIRSRHPIPRLDDMLDELSGAKLFSKIDLKSEYHQIRMQEGDEWKTAFKMKHDLYKWLVMPFNLTNAPSRFMHLMNHVLRAFISRFCVVYFDDILIYSKSLTDHIEHLRAVLEVLRKEVLYPNLKKCSFCTNKVVFLGFVRSGPGENQGDLRLVASYKHQLVRSFHGLASFYRRFVPNFITLAAPLTGIIKKNSHFLWTNEQETSFNKIKECLTNAPLLCLPDFNKIFEVECDALRIGIGAVLTQDVCPVAYFNEKRNEATLNHPTYDKEMYALIHALETW</sequence>
<accession>A0A5B6WHY9</accession>
<dbReference type="InterPro" id="IPR000477">
    <property type="entry name" value="RT_dom"/>
</dbReference>
<name>A0A5B6WHY9_9ROSI</name>
<evidence type="ECO:0000313" key="3">
    <source>
        <dbReference type="EMBL" id="KAA3480715.1"/>
    </source>
</evidence>
<dbReference type="Proteomes" id="UP000325315">
    <property type="component" value="Unassembled WGS sequence"/>
</dbReference>
<keyword evidence="4" id="KW-1185">Reference proteome</keyword>
<proteinExistence type="predicted"/>
<dbReference type="InterPro" id="IPR043128">
    <property type="entry name" value="Rev_trsase/Diguanyl_cyclase"/>
</dbReference>
<reference evidence="4" key="1">
    <citation type="journal article" date="2019" name="Plant Biotechnol. J.">
        <title>Genome sequencing of the Australian wild diploid species Gossypium australe highlights disease resistance and delayed gland morphogenesis.</title>
        <authorList>
            <person name="Cai Y."/>
            <person name="Cai X."/>
            <person name="Wang Q."/>
            <person name="Wang P."/>
            <person name="Zhang Y."/>
            <person name="Cai C."/>
            <person name="Xu Y."/>
            <person name="Wang K."/>
            <person name="Zhou Z."/>
            <person name="Wang C."/>
            <person name="Geng S."/>
            <person name="Li B."/>
            <person name="Dong Q."/>
            <person name="Hou Y."/>
            <person name="Wang H."/>
            <person name="Ai P."/>
            <person name="Liu Z."/>
            <person name="Yi F."/>
            <person name="Sun M."/>
            <person name="An G."/>
            <person name="Cheng J."/>
            <person name="Zhang Y."/>
            <person name="Shi Q."/>
            <person name="Xie Y."/>
            <person name="Shi X."/>
            <person name="Chang Y."/>
            <person name="Huang F."/>
            <person name="Chen Y."/>
            <person name="Hong S."/>
            <person name="Mi L."/>
            <person name="Sun Q."/>
            <person name="Zhang L."/>
            <person name="Zhou B."/>
            <person name="Peng R."/>
            <person name="Zhang X."/>
            <person name="Liu F."/>
        </authorList>
    </citation>
    <scope>NUCLEOTIDE SEQUENCE [LARGE SCALE GENOMIC DNA]</scope>
    <source>
        <strain evidence="4">cv. PA1801</strain>
    </source>
</reference>
<dbReference type="EMBL" id="SMMG02000003">
    <property type="protein sequence ID" value="KAA3480715.1"/>
    <property type="molecule type" value="Genomic_DNA"/>
</dbReference>
<dbReference type="AlphaFoldDB" id="A0A5B6WHY9"/>
<evidence type="ECO:0000313" key="4">
    <source>
        <dbReference type="Proteomes" id="UP000325315"/>
    </source>
</evidence>
<keyword evidence="1" id="KW-0511">Multifunctional enzyme</keyword>
<dbReference type="Gene3D" id="3.30.70.270">
    <property type="match status" value="2"/>
</dbReference>
<dbReference type="PANTHER" id="PTHR37984:SF5">
    <property type="entry name" value="PROTEIN NYNRIN-LIKE"/>
    <property type="match status" value="1"/>
</dbReference>
<dbReference type="SUPFAM" id="SSF56672">
    <property type="entry name" value="DNA/RNA polymerases"/>
    <property type="match status" value="1"/>
</dbReference>
<dbReference type="InterPro" id="IPR043502">
    <property type="entry name" value="DNA/RNA_pol_sf"/>
</dbReference>
<dbReference type="Pfam" id="PF00078">
    <property type="entry name" value="RVT_1"/>
    <property type="match status" value="1"/>
</dbReference>
<evidence type="ECO:0000259" key="2">
    <source>
        <dbReference type="PROSITE" id="PS50878"/>
    </source>
</evidence>
<dbReference type="Pfam" id="PF17919">
    <property type="entry name" value="RT_RNaseH_2"/>
    <property type="match status" value="1"/>
</dbReference>
<comment type="caution">
    <text evidence="3">The sequence shown here is derived from an EMBL/GenBank/DDBJ whole genome shotgun (WGS) entry which is preliminary data.</text>
</comment>
<dbReference type="GO" id="GO:0003824">
    <property type="term" value="F:catalytic activity"/>
    <property type="evidence" value="ECO:0007669"/>
    <property type="project" value="UniProtKB-KW"/>
</dbReference>
<dbReference type="InterPro" id="IPR050951">
    <property type="entry name" value="Retrovirus_Pol_polyprotein"/>
</dbReference>